<feature type="region of interest" description="Disordered" evidence="1">
    <location>
        <begin position="161"/>
        <end position="281"/>
    </location>
</feature>
<keyword evidence="3" id="KW-1185">Reference proteome</keyword>
<feature type="compositionally biased region" description="Polar residues" evidence="1">
    <location>
        <begin position="65"/>
        <end position="79"/>
    </location>
</feature>
<dbReference type="EMBL" id="JAVRRT010000030">
    <property type="protein sequence ID" value="KAK5162995.1"/>
    <property type="molecule type" value="Genomic_DNA"/>
</dbReference>
<dbReference type="RefSeq" id="XP_064653585.1">
    <property type="nucleotide sequence ID" value="XM_064808263.1"/>
</dbReference>
<accession>A0AAV9NWG5</accession>
<dbReference type="AlphaFoldDB" id="A0AAV9NWG5"/>
<evidence type="ECO:0000313" key="2">
    <source>
        <dbReference type="EMBL" id="KAK5162995.1"/>
    </source>
</evidence>
<evidence type="ECO:0000256" key="1">
    <source>
        <dbReference type="SAM" id="MobiDB-lite"/>
    </source>
</evidence>
<protein>
    <submittedName>
        <fullName evidence="2">Uncharacterized protein</fullName>
    </submittedName>
</protein>
<proteinExistence type="predicted"/>
<feature type="compositionally biased region" description="Low complexity" evidence="1">
    <location>
        <begin position="81"/>
        <end position="103"/>
    </location>
</feature>
<evidence type="ECO:0000313" key="3">
    <source>
        <dbReference type="Proteomes" id="UP001337655"/>
    </source>
</evidence>
<organism evidence="2 3">
    <name type="scientific">Saxophila tyrrhenica</name>
    <dbReference type="NCBI Taxonomy" id="1690608"/>
    <lineage>
        <taxon>Eukaryota</taxon>
        <taxon>Fungi</taxon>
        <taxon>Dikarya</taxon>
        <taxon>Ascomycota</taxon>
        <taxon>Pezizomycotina</taxon>
        <taxon>Dothideomycetes</taxon>
        <taxon>Dothideomycetidae</taxon>
        <taxon>Mycosphaerellales</taxon>
        <taxon>Extremaceae</taxon>
        <taxon>Saxophila</taxon>
    </lineage>
</organism>
<feature type="compositionally biased region" description="Polar residues" evidence="1">
    <location>
        <begin position="192"/>
        <end position="204"/>
    </location>
</feature>
<feature type="compositionally biased region" description="Polar residues" evidence="1">
    <location>
        <begin position="238"/>
        <end position="248"/>
    </location>
</feature>
<dbReference type="GeneID" id="89932371"/>
<sequence length="300" mass="32541">MAASQGRKASSKRSSKAGLLKFSTTIEVTVSDQEFKLYKNILTKQTKLSRSSTEPLPAIMPRDSPASSCYSGQSRQGSSYRPATSTAPTSRSRMSRTSVRASRQIPSFYNADCGDSVCGSTTSNMTGFRRTLDVPGMPESDYFTIGASKWDRRPEYVGRVRAPGRSTSKRSSSYTAVASENIQQESARHTGAPSSMSRRTSDSFVTGRGRELVRYTGGPQPFAEEPDLDAETLGPEDSISNVSTQRSGMSRRMTGGPRTHQPARSFSYAGGEGMSAYGGSRTGGRLIEYRIIERRPGRAG</sequence>
<feature type="compositionally biased region" description="Polar residues" evidence="1">
    <location>
        <begin position="165"/>
        <end position="185"/>
    </location>
</feature>
<name>A0AAV9NWG5_9PEZI</name>
<gene>
    <name evidence="2" type="ORF">LTR77_011050</name>
</gene>
<comment type="caution">
    <text evidence="2">The sequence shown here is derived from an EMBL/GenBank/DDBJ whole genome shotgun (WGS) entry which is preliminary data.</text>
</comment>
<dbReference type="Proteomes" id="UP001337655">
    <property type="component" value="Unassembled WGS sequence"/>
</dbReference>
<feature type="region of interest" description="Disordered" evidence="1">
    <location>
        <begin position="46"/>
        <end position="103"/>
    </location>
</feature>
<reference evidence="2 3" key="1">
    <citation type="submission" date="2023-08" db="EMBL/GenBank/DDBJ databases">
        <title>Black Yeasts Isolated from many extreme environments.</title>
        <authorList>
            <person name="Coleine C."/>
            <person name="Stajich J.E."/>
            <person name="Selbmann L."/>
        </authorList>
    </citation>
    <scope>NUCLEOTIDE SEQUENCE [LARGE SCALE GENOMIC DNA]</scope>
    <source>
        <strain evidence="2 3">CCFEE 5935</strain>
    </source>
</reference>